<dbReference type="GO" id="GO:0055052">
    <property type="term" value="C:ATP-binding cassette (ABC) transporter complex, substrate-binding subunit-containing"/>
    <property type="evidence" value="ECO:0007669"/>
    <property type="project" value="TreeGrafter"/>
</dbReference>
<dbReference type="GO" id="GO:0042956">
    <property type="term" value="P:maltodextrin transmembrane transport"/>
    <property type="evidence" value="ECO:0007669"/>
    <property type="project" value="TreeGrafter"/>
</dbReference>
<gene>
    <name evidence="5" type="primary">lacE</name>
    <name evidence="5" type="ORF">AOLFYP35_00266</name>
</gene>
<name>A0A6N2R9X8_9ACTO</name>
<evidence type="ECO:0000256" key="3">
    <source>
        <dbReference type="ARBA" id="ARBA00022729"/>
    </source>
</evidence>
<keyword evidence="2" id="KW-0813">Transport</keyword>
<evidence type="ECO:0000256" key="4">
    <source>
        <dbReference type="SAM" id="SignalP"/>
    </source>
</evidence>
<feature type="signal peptide" evidence="4">
    <location>
        <begin position="1"/>
        <end position="29"/>
    </location>
</feature>
<evidence type="ECO:0000256" key="1">
    <source>
        <dbReference type="ARBA" id="ARBA00008520"/>
    </source>
</evidence>
<dbReference type="PANTHER" id="PTHR30061">
    <property type="entry name" value="MALTOSE-BINDING PERIPLASMIC PROTEIN"/>
    <property type="match status" value="1"/>
</dbReference>
<dbReference type="PANTHER" id="PTHR30061:SF50">
    <property type="entry name" value="MALTOSE_MALTODEXTRIN-BINDING PERIPLASMIC PROTEIN"/>
    <property type="match status" value="1"/>
</dbReference>
<proteinExistence type="inferred from homology"/>
<dbReference type="Gene3D" id="3.40.190.10">
    <property type="entry name" value="Periplasmic binding protein-like II"/>
    <property type="match status" value="3"/>
</dbReference>
<evidence type="ECO:0000256" key="2">
    <source>
        <dbReference type="ARBA" id="ARBA00022448"/>
    </source>
</evidence>
<protein>
    <submittedName>
        <fullName evidence="5">Lactose-binding protein</fullName>
    </submittedName>
</protein>
<organism evidence="5">
    <name type="scientific">Schaalia odontolytica</name>
    <dbReference type="NCBI Taxonomy" id="1660"/>
    <lineage>
        <taxon>Bacteria</taxon>
        <taxon>Bacillati</taxon>
        <taxon>Actinomycetota</taxon>
        <taxon>Actinomycetes</taxon>
        <taxon>Actinomycetales</taxon>
        <taxon>Actinomycetaceae</taxon>
        <taxon>Schaalia</taxon>
    </lineage>
</organism>
<dbReference type="EMBL" id="CACRSM010000002">
    <property type="protein sequence ID" value="VYS77913.1"/>
    <property type="molecule type" value="Genomic_DNA"/>
</dbReference>
<dbReference type="Pfam" id="PF01547">
    <property type="entry name" value="SBP_bac_1"/>
    <property type="match status" value="1"/>
</dbReference>
<dbReference type="AlphaFoldDB" id="A0A6N2R9X8"/>
<dbReference type="PROSITE" id="PS51257">
    <property type="entry name" value="PROKAR_LIPOPROTEIN"/>
    <property type="match status" value="1"/>
</dbReference>
<keyword evidence="3 4" id="KW-0732">Signal</keyword>
<feature type="chain" id="PRO_5027078633" evidence="4">
    <location>
        <begin position="30"/>
        <end position="441"/>
    </location>
</feature>
<comment type="similarity">
    <text evidence="1">Belongs to the bacterial solute-binding protein 1 family.</text>
</comment>
<dbReference type="GO" id="GO:0015768">
    <property type="term" value="P:maltose transport"/>
    <property type="evidence" value="ECO:0007669"/>
    <property type="project" value="TreeGrafter"/>
</dbReference>
<evidence type="ECO:0000313" key="5">
    <source>
        <dbReference type="EMBL" id="VYS77913.1"/>
    </source>
</evidence>
<dbReference type="GO" id="GO:1901982">
    <property type="term" value="F:maltose binding"/>
    <property type="evidence" value="ECO:0007669"/>
    <property type="project" value="TreeGrafter"/>
</dbReference>
<dbReference type="InterPro" id="IPR006059">
    <property type="entry name" value="SBP"/>
</dbReference>
<reference evidence="5" key="1">
    <citation type="submission" date="2019-11" db="EMBL/GenBank/DDBJ databases">
        <authorList>
            <person name="Feng L."/>
        </authorList>
    </citation>
    <scope>NUCLEOTIDE SEQUENCE</scope>
    <source>
        <strain evidence="5">AodontolyticusLFYP35</strain>
    </source>
</reference>
<dbReference type="SUPFAM" id="SSF53850">
    <property type="entry name" value="Periplasmic binding protein-like II"/>
    <property type="match status" value="1"/>
</dbReference>
<accession>A0A6N2R9X8</accession>
<sequence length="441" mass="46581">MHMSRRSMSVVALMSVAAMGLTACSGSGAKTDSTASSSASADKGATITYLHRLPDGEGMTKVSSLVEQWNKEHPDTQVQAVKFDGKANEMIKKLETDVKAGSGPCLAQLGYAEVPEMFTKGLLEDVTQYATQYKSNYSGAFSQMGVGGKYFGLPQDTGPLVYYYNKAEFDKLGIKVPTNLDEFKAAAKTAAAQGKYISAFETDEAQFGLSAQAAAAGGVWYKAENDKWTVKIDDASAKTVADFWQSMLDDKTTFVTERWGDSFTKALTDKTLIGTIGAAWEAPLISGDLEKTDNKGEWAVAQLPDFGKGALTGPDGGSGVAVMKGCANPKGAMEFNNWLNTQVDALVSQGLVVATTTGTMKTPASVKEFYGGQDVFAELSKANANLAPDFPYIPFFSSVGAPMSKAATAAGDGSGKVIDIFKAAQTQSVKALKDGNLPVAE</sequence>